<evidence type="ECO:0000313" key="3">
    <source>
        <dbReference type="Proteomes" id="UP000236738"/>
    </source>
</evidence>
<evidence type="ECO:0000313" key="2">
    <source>
        <dbReference type="EMBL" id="SEF59392.1"/>
    </source>
</evidence>
<dbReference type="EMBL" id="FNUS01000001">
    <property type="protein sequence ID" value="SEF59392.1"/>
    <property type="molecule type" value="Genomic_DNA"/>
</dbReference>
<proteinExistence type="predicted"/>
<sequence length="277" mass="31633">MLKKILLTAVFLFSFQILFGIDTETRYFNADQTKAQVQNVLKEFQTAYANSKYKATFTNKISDDDYTINYSLFSGNAETKILMNYQFFTDHIVLSILDATFISASGKIIKLSANHENEKVVSLYNLSKKQFIDDVFTYLKISENKTPSSLTENSVTKNYLSADNRESAKNFAKTYRETVLAKKYSIKYIGNPESNNYDVEYKVEDSLGYAIMVVNYDFRIKDFTITLKSANYVNKKTGASTVLSKNSTVEAVAKYYETTKKLLVTLHSEYIAPNLNK</sequence>
<reference evidence="3" key="1">
    <citation type="submission" date="2016-10" db="EMBL/GenBank/DDBJ databases">
        <authorList>
            <person name="Varghese N."/>
            <person name="Submissions S."/>
        </authorList>
    </citation>
    <scope>NUCLEOTIDE SEQUENCE [LARGE SCALE GENOMIC DNA]</scope>
    <source>
        <strain evidence="3">DSM 21580</strain>
    </source>
</reference>
<feature type="signal peptide" evidence="1">
    <location>
        <begin position="1"/>
        <end position="19"/>
    </location>
</feature>
<keyword evidence="1" id="KW-0732">Signal</keyword>
<name>A0A1H5T944_9FLAO</name>
<dbReference type="OrthoDB" id="268835at2"/>
<dbReference type="RefSeq" id="WP_103912437.1">
    <property type="nucleotide sequence ID" value="NZ_FNUS01000001.1"/>
</dbReference>
<evidence type="ECO:0000256" key="1">
    <source>
        <dbReference type="SAM" id="SignalP"/>
    </source>
</evidence>
<feature type="chain" id="PRO_5009284748" evidence="1">
    <location>
        <begin position="20"/>
        <end position="277"/>
    </location>
</feature>
<organism evidence="2 3">
    <name type="scientific">Halpernia humi</name>
    <dbReference type="NCBI Taxonomy" id="493375"/>
    <lineage>
        <taxon>Bacteria</taxon>
        <taxon>Pseudomonadati</taxon>
        <taxon>Bacteroidota</taxon>
        <taxon>Flavobacteriia</taxon>
        <taxon>Flavobacteriales</taxon>
        <taxon>Weeksellaceae</taxon>
        <taxon>Chryseobacterium group</taxon>
        <taxon>Halpernia</taxon>
    </lineage>
</organism>
<accession>A0A1H5T944</accession>
<dbReference type="AlphaFoldDB" id="A0A1H5T944"/>
<protein>
    <submittedName>
        <fullName evidence="2">Uncharacterized protein</fullName>
    </submittedName>
</protein>
<dbReference type="Proteomes" id="UP000236738">
    <property type="component" value="Unassembled WGS sequence"/>
</dbReference>
<keyword evidence="3" id="KW-1185">Reference proteome</keyword>
<gene>
    <name evidence="2" type="ORF">SAMN05421847_0405</name>
</gene>